<evidence type="ECO:0000313" key="7">
    <source>
        <dbReference type="RefSeq" id="XP_010250803.1"/>
    </source>
</evidence>
<dbReference type="Pfam" id="PF12056">
    <property type="entry name" value="DUF3537"/>
    <property type="match status" value="1"/>
</dbReference>
<evidence type="ECO:0000313" key="4">
    <source>
        <dbReference type="RefSeq" id="XP_010250800.1"/>
    </source>
</evidence>
<keyword evidence="2" id="KW-0472">Membrane</keyword>
<dbReference type="RefSeq" id="XP_010250804.1">
    <property type="nucleotide sequence ID" value="XM_010252502.2"/>
</dbReference>
<evidence type="ECO:0000313" key="8">
    <source>
        <dbReference type="RefSeq" id="XP_010250804.1"/>
    </source>
</evidence>
<dbReference type="RefSeq" id="XP_010250802.1">
    <property type="nucleotide sequence ID" value="XM_010252500.2"/>
</dbReference>
<protein>
    <submittedName>
        <fullName evidence="4 5">Uncharacterized protein LOC104592942 isoform X1</fullName>
    </submittedName>
</protein>
<feature type="transmembrane region" description="Helical" evidence="2">
    <location>
        <begin position="412"/>
        <end position="433"/>
    </location>
</feature>
<feature type="transmembrane region" description="Helical" evidence="2">
    <location>
        <begin position="287"/>
        <end position="306"/>
    </location>
</feature>
<feature type="transmembrane region" description="Helical" evidence="2">
    <location>
        <begin position="54"/>
        <end position="76"/>
    </location>
</feature>
<evidence type="ECO:0000256" key="1">
    <source>
        <dbReference type="SAM" id="MobiDB-lite"/>
    </source>
</evidence>
<feature type="transmembrane region" description="Helical" evidence="2">
    <location>
        <begin position="389"/>
        <end position="406"/>
    </location>
</feature>
<dbReference type="RefSeq" id="XP_010250803.1">
    <property type="nucleotide sequence ID" value="XM_010252501.2"/>
</dbReference>
<keyword evidence="2" id="KW-0812">Transmembrane</keyword>
<name>A0A1U7ZRH7_NELNU</name>
<dbReference type="RefSeq" id="XP_010250805.1">
    <property type="nucleotide sequence ID" value="XM_010252503.2"/>
</dbReference>
<reference evidence="4 5" key="1">
    <citation type="submission" date="2025-04" db="UniProtKB">
        <authorList>
            <consortium name="RefSeq"/>
        </authorList>
    </citation>
    <scope>IDENTIFICATION</scope>
</reference>
<dbReference type="PANTHER" id="PTHR31963">
    <property type="entry name" value="RAS GUANINE NUCLEOTIDE EXCHANGE FACTOR K"/>
    <property type="match status" value="1"/>
</dbReference>
<dbReference type="AlphaFoldDB" id="A0A1U7ZRH7"/>
<evidence type="ECO:0000256" key="2">
    <source>
        <dbReference type="SAM" id="Phobius"/>
    </source>
</evidence>
<organism evidence="3 4">
    <name type="scientific">Nelumbo nucifera</name>
    <name type="common">Sacred lotus</name>
    <dbReference type="NCBI Taxonomy" id="4432"/>
    <lineage>
        <taxon>Eukaryota</taxon>
        <taxon>Viridiplantae</taxon>
        <taxon>Streptophyta</taxon>
        <taxon>Embryophyta</taxon>
        <taxon>Tracheophyta</taxon>
        <taxon>Spermatophyta</taxon>
        <taxon>Magnoliopsida</taxon>
        <taxon>Proteales</taxon>
        <taxon>Nelumbonaceae</taxon>
        <taxon>Nelumbo</taxon>
    </lineage>
</organism>
<evidence type="ECO:0000313" key="5">
    <source>
        <dbReference type="RefSeq" id="XP_010250801.1"/>
    </source>
</evidence>
<accession>A0A1U7ZRH7</accession>
<feature type="transmembrane region" description="Helical" evidence="2">
    <location>
        <begin position="184"/>
        <end position="209"/>
    </location>
</feature>
<proteinExistence type="predicted"/>
<dbReference type="OMA" id="HRAQGIG"/>
<feature type="region of interest" description="Disordered" evidence="1">
    <location>
        <begin position="1"/>
        <end position="24"/>
    </location>
</feature>
<dbReference type="eggNOG" id="ENOG502QUH7">
    <property type="taxonomic scope" value="Eukaryota"/>
</dbReference>
<keyword evidence="2" id="KW-1133">Transmembrane helix</keyword>
<dbReference type="KEGG" id="nnu:104592942"/>
<evidence type="ECO:0000313" key="3">
    <source>
        <dbReference type="Proteomes" id="UP000189703"/>
    </source>
</evidence>
<feature type="transmembrane region" description="Helical" evidence="2">
    <location>
        <begin position="147"/>
        <end position="164"/>
    </location>
</feature>
<feature type="transmembrane region" description="Helical" evidence="2">
    <location>
        <begin position="253"/>
        <end position="275"/>
    </location>
</feature>
<feature type="transmembrane region" description="Helical" evidence="2">
    <location>
        <begin position="96"/>
        <end position="115"/>
    </location>
</feature>
<evidence type="ECO:0000313" key="6">
    <source>
        <dbReference type="RefSeq" id="XP_010250802.1"/>
    </source>
</evidence>
<dbReference type="Proteomes" id="UP000189703">
    <property type="component" value="Unplaced"/>
</dbReference>
<dbReference type="OrthoDB" id="1897957at2759"/>
<dbReference type="RefSeq" id="XP_010250800.1">
    <property type="nucleotide sequence ID" value="XM_010252498.2"/>
</dbReference>
<evidence type="ECO:0000313" key="9">
    <source>
        <dbReference type="RefSeq" id="XP_010250805.1"/>
    </source>
</evidence>
<dbReference type="PANTHER" id="PTHR31963:SF2">
    <property type="entry name" value="ZINC FINGER CONSTANS-LIKE PROTEIN (DUF3537)"/>
    <property type="match status" value="1"/>
</dbReference>
<keyword evidence="3" id="KW-1185">Reference proteome</keyword>
<gene>
    <name evidence="4 5 6 7 8 9" type="primary">LOC104592942</name>
</gene>
<dbReference type="GeneID" id="104592942"/>
<dbReference type="InterPro" id="IPR021924">
    <property type="entry name" value="DUF3537"/>
</dbReference>
<sequence length="437" mass="49766">MAEAHIQTEQTPAQTPLLDPEQTQEEVEKDTQLDQALQRLETVLCFLGFHQSSLLSILFSWFIFLLVGVSIPVVALQISRCSDCERYQINKFELHILVSEACLAAVSLLCVSHNLRKYGIRKFLFVDRYHGHMSRFRKEYIRKIEDFFCLLVLWMLPCFLLKTAREVIRAIYVRHESWWQSVAIFLALVVSWTYLTTIFLSACLLFSLVCNLQIIHFEDYGMLLERNHDVSVFIEEHIRLRHHLSKISHRFRIYLLLAFLVVTASQFVTLLQTTGYHGISFINGGDFAVSSIVQVVGIVLCLHAAAKISHRAQGIASVASRWHALLTCSSTDASQLRVSNSMGNLEASNQVGSISINYSESDLESVDYLPFSTNSQLASYMSTYHKRQAFVLYLQSNPGGVTIFGWTVDRALINTIFFIELSLVLFVLGKTIVFTTK</sequence>
<dbReference type="RefSeq" id="XP_010250801.1">
    <property type="nucleotide sequence ID" value="XM_010252499.2"/>
</dbReference>